<keyword evidence="3" id="KW-1185">Reference proteome</keyword>
<dbReference type="InterPro" id="IPR036322">
    <property type="entry name" value="WD40_repeat_dom_sf"/>
</dbReference>
<dbReference type="SUPFAM" id="SSF50978">
    <property type="entry name" value="WD40 repeat-like"/>
    <property type="match status" value="1"/>
</dbReference>
<proteinExistence type="predicted"/>
<dbReference type="PANTHER" id="PTHR15728">
    <property type="entry name" value="DEADENYLATION COMPLEX CATALYTIC SUBUNIT PAN2"/>
    <property type="match status" value="1"/>
</dbReference>
<feature type="region of interest" description="Disordered" evidence="1">
    <location>
        <begin position="670"/>
        <end position="699"/>
    </location>
</feature>
<evidence type="ECO:0000256" key="1">
    <source>
        <dbReference type="SAM" id="MobiDB-lite"/>
    </source>
</evidence>
<name>A0A7E5W1W7_TRINI</name>
<dbReference type="InterPro" id="IPR038765">
    <property type="entry name" value="Papain-like_cys_pep_sf"/>
</dbReference>
<dbReference type="OrthoDB" id="16516at2759"/>
<accession>A0A7E5W1W7</accession>
<dbReference type="Gene3D" id="3.90.70.10">
    <property type="entry name" value="Cysteine proteinases"/>
    <property type="match status" value="1"/>
</dbReference>
<feature type="region of interest" description="Disordered" evidence="1">
    <location>
        <begin position="881"/>
        <end position="907"/>
    </location>
</feature>
<dbReference type="InterPro" id="IPR050785">
    <property type="entry name" value="PAN2-PAN3_catalytic_subunit"/>
</dbReference>
<dbReference type="Gene3D" id="2.130.10.10">
    <property type="entry name" value="YVTN repeat-like/Quinoprotein amine dehydrogenase"/>
    <property type="match status" value="1"/>
</dbReference>
<dbReference type="CTD" id="9924"/>
<dbReference type="InterPro" id="IPR015943">
    <property type="entry name" value="WD40/YVTN_repeat-like_dom_sf"/>
</dbReference>
<dbReference type="RefSeq" id="XP_026734507.1">
    <property type="nucleotide sequence ID" value="XM_026878706.1"/>
</dbReference>
<dbReference type="PROSITE" id="PS50235">
    <property type="entry name" value="USP_3"/>
    <property type="match status" value="1"/>
</dbReference>
<dbReference type="Pfam" id="PF13423">
    <property type="entry name" value="UCH_1"/>
    <property type="match status" value="1"/>
</dbReference>
<protein>
    <submittedName>
        <fullName evidence="4">PAN2-PAN3 deadenylation complex catalytic subunit PAN2</fullName>
    </submittedName>
</protein>
<dbReference type="CDD" id="cd02257">
    <property type="entry name" value="Peptidase_C19"/>
    <property type="match status" value="1"/>
</dbReference>
<dbReference type="InterPro" id="IPR048841">
    <property type="entry name" value="PAN2_N"/>
</dbReference>
<dbReference type="SUPFAM" id="SSF54001">
    <property type="entry name" value="Cysteine proteinases"/>
    <property type="match status" value="1"/>
</dbReference>
<dbReference type="InParanoid" id="A0A7E5W1W7"/>
<dbReference type="KEGG" id="tnl:113498626"/>
<evidence type="ECO:0000313" key="3">
    <source>
        <dbReference type="Proteomes" id="UP000322000"/>
    </source>
</evidence>
<dbReference type="GO" id="GO:0000932">
    <property type="term" value="C:P-body"/>
    <property type="evidence" value="ECO:0007669"/>
    <property type="project" value="TreeGrafter"/>
</dbReference>
<dbReference type="GeneID" id="113498626"/>
<dbReference type="GO" id="GO:0004535">
    <property type="term" value="F:poly(A)-specific ribonuclease activity"/>
    <property type="evidence" value="ECO:0007669"/>
    <property type="project" value="TreeGrafter"/>
</dbReference>
<dbReference type="GO" id="GO:0031251">
    <property type="term" value="C:PAN complex"/>
    <property type="evidence" value="ECO:0007669"/>
    <property type="project" value="TreeGrafter"/>
</dbReference>
<dbReference type="InterPro" id="IPR028889">
    <property type="entry name" value="USP"/>
</dbReference>
<feature type="domain" description="USP" evidence="2">
    <location>
        <begin position="494"/>
        <end position="976"/>
    </location>
</feature>
<dbReference type="Pfam" id="PF20770">
    <property type="entry name" value="PAN2_N"/>
    <property type="match status" value="1"/>
</dbReference>
<evidence type="ECO:0000259" key="2">
    <source>
        <dbReference type="PROSITE" id="PS50235"/>
    </source>
</evidence>
<reference evidence="4" key="1">
    <citation type="submission" date="2025-08" db="UniProtKB">
        <authorList>
            <consortium name="RefSeq"/>
        </authorList>
    </citation>
    <scope>IDENTIFICATION</scope>
</reference>
<gene>
    <name evidence="4" type="primary">LOC113498626</name>
</gene>
<evidence type="ECO:0000313" key="4">
    <source>
        <dbReference type="RefSeq" id="XP_026734507.1"/>
    </source>
</evidence>
<dbReference type="GO" id="GO:0000289">
    <property type="term" value="P:nuclear-transcribed mRNA poly(A) tail shortening"/>
    <property type="evidence" value="ECO:0007669"/>
    <property type="project" value="TreeGrafter"/>
</dbReference>
<dbReference type="FunCoup" id="A0A7E5W1W7">
    <property type="interactions" value="1539"/>
</dbReference>
<dbReference type="InterPro" id="IPR028881">
    <property type="entry name" value="PAN2_UCH_dom"/>
</dbReference>
<dbReference type="AlphaFoldDB" id="A0A7E5W1W7"/>
<dbReference type="PANTHER" id="PTHR15728:SF0">
    <property type="entry name" value="PAN2-PAN3 DEADENYLATION COMPLEX CATALYTIC SUBUNIT PAN2"/>
    <property type="match status" value="1"/>
</dbReference>
<organism evidence="3 4">
    <name type="scientific">Trichoplusia ni</name>
    <name type="common">Cabbage looper</name>
    <dbReference type="NCBI Taxonomy" id="7111"/>
    <lineage>
        <taxon>Eukaryota</taxon>
        <taxon>Metazoa</taxon>
        <taxon>Ecdysozoa</taxon>
        <taxon>Arthropoda</taxon>
        <taxon>Hexapoda</taxon>
        <taxon>Insecta</taxon>
        <taxon>Pterygota</taxon>
        <taxon>Neoptera</taxon>
        <taxon>Endopterygota</taxon>
        <taxon>Lepidoptera</taxon>
        <taxon>Glossata</taxon>
        <taxon>Ditrysia</taxon>
        <taxon>Noctuoidea</taxon>
        <taxon>Noctuidae</taxon>
        <taxon>Plusiinae</taxon>
        <taxon>Trichoplusia</taxon>
    </lineage>
</organism>
<dbReference type="Proteomes" id="UP000322000">
    <property type="component" value="Chromosome 11"/>
</dbReference>
<sequence>MEYHYSDLCIPTDHLLTGPYTAEYAPQYMVPNQAAEYEVRASVLVDGGDRFGVSAVVFDKYEELIWMGNQGGHVTSYYGPAMQKYTSFQVHESEEVRDIITVEGGIFALTKTALRHQIRRGIPKRTYKSPNMTDMQCLFHVNSSKLLMGGHQNKLIDLDITKMVENVIPIQEEGCAVLRSGGGSLVACGSANGMVALRDLRTPCSAEHTFRAHSACLSDLDMQGDLLITCGFTQSVGMAVAEPYVLVWDVRRVRNGLMDAAWSLTTASPPLLLHFLPAFSGRAVALSGDGHVALLHVNAPNAADHSVFQVDTHSSVCSVMDVSSTSQALVFGDQAGHLNLFSPQHNHEPVFNNFSRATEFADPVVGLPYVGFSDTTFQYSTVPLPPLSTGSKWFNQLPEEFFKKVYRKPKPIDPEVLKSMKMQGPIGYSPNPRTFKRNQIPYVQDNLEDLQAAKQSENKSTAQPIPKHYQKIELHYNKHGPNEEIEKCNKTGLPGLEATVPNSYCNSMLQVLYYTLPVKATLLAHTCAKEFCLSCELGFLFRMLDTSGGAPCQANNFLRAFRTVPEAAALGLILPDRGADSRVDLIALIQSWNRFILHQIHYEILETRKKEKALLVNSPPKTVRIPNVPKMKMMAPINGQYQEEYQYTELEFLGPATEFECQEELREDGWTGREDGAGDADTVPVDNHELPNNQQADREESEISQLFAISRHQLNRCMKCNKEEGRESVVLACALQYPGAAREAGAARGFLELLRASLAPRRSTPAWCDSCARFTPTLQRGRIVRLPPILAINCGGATIREKSYWVKGTQKETPEPKRGGGGKPCRYGLHCARPGCHFKHPERPTAQAGSSKNPGQESQCVLPQQLLIRLQSDGDVVINEKAETPPEPLTPNRGADKNKKKPVTTQSEEEYTLSAAVICVEDNPKNLVAYIQTAARDVEPVWYLFNDLSIVPVSVEEVVQFGAWWKTPCVVLYTAATTPQPQPPS</sequence>